<accession>A0ABY7QGJ5</accession>
<name>A0ABY7QGJ5_9ACTN</name>
<proteinExistence type="predicted"/>
<dbReference type="RefSeq" id="WP_270151487.1">
    <property type="nucleotide sequence ID" value="NZ_CP115450.1"/>
</dbReference>
<reference evidence="2" key="1">
    <citation type="submission" date="2022-12" db="EMBL/GenBank/DDBJ databases">
        <authorList>
            <person name="Mo P."/>
        </authorList>
    </citation>
    <scope>NUCLEOTIDE SEQUENCE [LARGE SCALE GENOMIC DNA]</scope>
    <source>
        <strain evidence="2">HUAS 3-15</strain>
    </source>
</reference>
<dbReference type="Proteomes" id="UP001212821">
    <property type="component" value="Chromosome"/>
</dbReference>
<protein>
    <submittedName>
        <fullName evidence="1">Uncharacterized protein</fullName>
    </submittedName>
</protein>
<sequence>MLDLPHLHEVQRIVAALAELGENVSRTRPALYGAAGFGARLRSVEAHGELILVDLPRLYFGA</sequence>
<evidence type="ECO:0000313" key="1">
    <source>
        <dbReference type="EMBL" id="WBP91904.1"/>
    </source>
</evidence>
<dbReference type="EMBL" id="CP115450">
    <property type="protein sequence ID" value="WBP91904.1"/>
    <property type="molecule type" value="Genomic_DNA"/>
</dbReference>
<evidence type="ECO:0000313" key="2">
    <source>
        <dbReference type="Proteomes" id="UP001212821"/>
    </source>
</evidence>
<keyword evidence="2" id="KW-1185">Reference proteome</keyword>
<gene>
    <name evidence="1" type="ORF">O1G21_01320</name>
</gene>
<organism evidence="1 2">
    <name type="scientific">Kitasatospora cathayae</name>
    <dbReference type="NCBI Taxonomy" id="3004092"/>
    <lineage>
        <taxon>Bacteria</taxon>
        <taxon>Bacillati</taxon>
        <taxon>Actinomycetota</taxon>
        <taxon>Actinomycetes</taxon>
        <taxon>Kitasatosporales</taxon>
        <taxon>Streptomycetaceae</taxon>
        <taxon>Kitasatospora</taxon>
    </lineage>
</organism>